<proteinExistence type="predicted"/>
<evidence type="ECO:0000313" key="2">
    <source>
        <dbReference type="EMBL" id="MDL5042532.1"/>
    </source>
</evidence>
<gene>
    <name evidence="2" type="ORF">QRD39_00200</name>
</gene>
<dbReference type="Proteomes" id="UP001529255">
    <property type="component" value="Unassembled WGS sequence"/>
</dbReference>
<name>A0ABT7LQP1_9STRE</name>
<accession>A0ABT7LQP1</accession>
<evidence type="ECO:0000256" key="1">
    <source>
        <dbReference type="SAM" id="Phobius"/>
    </source>
</evidence>
<keyword evidence="3" id="KW-1185">Reference proteome</keyword>
<comment type="caution">
    <text evidence="2">The sequence shown here is derived from an EMBL/GenBank/DDBJ whole genome shotgun (WGS) entry which is preliminary data.</text>
</comment>
<evidence type="ECO:0000313" key="3">
    <source>
        <dbReference type="Proteomes" id="UP001529255"/>
    </source>
</evidence>
<organism evidence="2 3">
    <name type="scientific">Streptococcus raffinosi</name>
    <dbReference type="NCBI Taxonomy" id="3053355"/>
    <lineage>
        <taxon>Bacteria</taxon>
        <taxon>Bacillati</taxon>
        <taxon>Bacillota</taxon>
        <taxon>Bacilli</taxon>
        <taxon>Lactobacillales</taxon>
        <taxon>Streptococcaceae</taxon>
        <taxon>Streptococcus</taxon>
    </lineage>
</organism>
<keyword evidence="1" id="KW-0812">Transmembrane</keyword>
<evidence type="ECO:0008006" key="4">
    <source>
        <dbReference type="Google" id="ProtNLM"/>
    </source>
</evidence>
<dbReference type="RefSeq" id="WP_042766926.1">
    <property type="nucleotide sequence ID" value="NZ_JASUZV010000001.1"/>
</dbReference>
<sequence>MSNQGLKWGSFCKYYLVSLASLSLLCFTFYGLYSLNELFPLSLDKTSSLEIKHYSGQSSSTAKKDGIYKVQDFSGQTKSYDVDLHVSNEGDKVVQTYIFEYKK</sequence>
<dbReference type="EMBL" id="JASUZV010000001">
    <property type="protein sequence ID" value="MDL5042532.1"/>
    <property type="molecule type" value="Genomic_DNA"/>
</dbReference>
<protein>
    <recommendedName>
        <fullName evidence="4">DUF1093 domain-containing protein</fullName>
    </recommendedName>
</protein>
<keyword evidence="1" id="KW-0472">Membrane</keyword>
<feature type="transmembrane region" description="Helical" evidence="1">
    <location>
        <begin position="12"/>
        <end position="33"/>
    </location>
</feature>
<keyword evidence="1" id="KW-1133">Transmembrane helix</keyword>
<reference evidence="2 3" key="1">
    <citation type="submission" date="2023-06" db="EMBL/GenBank/DDBJ databases">
        <title>A potential novel species of Streptococcus isolated from human milk sample.</title>
        <authorList>
            <person name="Nguyen H.V."/>
            <person name="Trinh A.T.V."/>
            <person name="Hoang A.T.L."/>
            <person name="Bui L.N.H."/>
            <person name="Tran Q.T.L."/>
            <person name="Trinh T."/>
        </authorList>
    </citation>
    <scope>NUCLEOTIDE SEQUENCE [LARGE SCALE GENOMIC DNA]</scope>
    <source>
        <strain evidence="2 3">VTCC 12812</strain>
    </source>
</reference>